<dbReference type="EMBL" id="CAMAPE010000035">
    <property type="protein sequence ID" value="CAH9096110.1"/>
    <property type="molecule type" value="Genomic_DNA"/>
</dbReference>
<keyword evidence="2" id="KW-1185">Reference proteome</keyword>
<sequence>MATTSNPAVSWYMNGGDDFSWADVSEIDGGDLLMSFLDDTHGVAAEDYDDERLKGVIKSLEAEIVNVDNGLFEGGQRENHSKACQPSDAGQLHSQDLSKINDLDLTMIDMAGMGMEPYFPTANDGINGWYLEENCKNEMDGVDGDEYCNGVNFEDISYHGYLWPETNGSDLCL</sequence>
<dbReference type="AlphaFoldDB" id="A0A9P1ECE1"/>
<organism evidence="1 2">
    <name type="scientific">Cuscuta europaea</name>
    <name type="common">European dodder</name>
    <dbReference type="NCBI Taxonomy" id="41803"/>
    <lineage>
        <taxon>Eukaryota</taxon>
        <taxon>Viridiplantae</taxon>
        <taxon>Streptophyta</taxon>
        <taxon>Embryophyta</taxon>
        <taxon>Tracheophyta</taxon>
        <taxon>Spermatophyta</taxon>
        <taxon>Magnoliopsida</taxon>
        <taxon>eudicotyledons</taxon>
        <taxon>Gunneridae</taxon>
        <taxon>Pentapetalae</taxon>
        <taxon>asterids</taxon>
        <taxon>lamiids</taxon>
        <taxon>Solanales</taxon>
        <taxon>Convolvulaceae</taxon>
        <taxon>Cuscuteae</taxon>
        <taxon>Cuscuta</taxon>
        <taxon>Cuscuta subgen. Cuscuta</taxon>
    </lineage>
</organism>
<dbReference type="PANTHER" id="PTHR37611:SF4">
    <property type="entry name" value="OS06G0538400 PROTEIN"/>
    <property type="match status" value="1"/>
</dbReference>
<evidence type="ECO:0000313" key="1">
    <source>
        <dbReference type="EMBL" id="CAH9096110.1"/>
    </source>
</evidence>
<evidence type="ECO:0000313" key="2">
    <source>
        <dbReference type="Proteomes" id="UP001152484"/>
    </source>
</evidence>
<dbReference type="Proteomes" id="UP001152484">
    <property type="component" value="Unassembled WGS sequence"/>
</dbReference>
<dbReference type="OrthoDB" id="691231at2759"/>
<comment type="caution">
    <text evidence="1">The sequence shown here is derived from an EMBL/GenBank/DDBJ whole genome shotgun (WGS) entry which is preliminary data.</text>
</comment>
<gene>
    <name evidence="1" type="ORF">CEURO_LOCUS13258</name>
</gene>
<protein>
    <submittedName>
        <fullName evidence="1">Uncharacterized protein</fullName>
    </submittedName>
</protein>
<name>A0A9P1ECE1_CUSEU</name>
<proteinExistence type="predicted"/>
<accession>A0A9P1ECE1</accession>
<reference evidence="1" key="1">
    <citation type="submission" date="2022-07" db="EMBL/GenBank/DDBJ databases">
        <authorList>
            <person name="Macas J."/>
            <person name="Novak P."/>
            <person name="Neumann P."/>
        </authorList>
    </citation>
    <scope>NUCLEOTIDE SEQUENCE</scope>
</reference>
<dbReference type="PANTHER" id="PTHR37611">
    <property type="entry name" value="VIRUS-SPECIFIC-SIGNALING-PATHWAY REGULATED PROTEIN-RELATED"/>
    <property type="match status" value="1"/>
</dbReference>